<reference evidence="1 2" key="1">
    <citation type="submission" date="2017-11" db="EMBL/GenBank/DDBJ databases">
        <title>De-novo sequencing of pomegranate (Punica granatum L.) genome.</title>
        <authorList>
            <person name="Akparov Z."/>
            <person name="Amiraslanov A."/>
            <person name="Hajiyeva S."/>
            <person name="Abbasov M."/>
            <person name="Kaur K."/>
            <person name="Hamwieh A."/>
            <person name="Solovyev V."/>
            <person name="Salamov A."/>
            <person name="Braich B."/>
            <person name="Kosarev P."/>
            <person name="Mahmoud A."/>
            <person name="Hajiyev E."/>
            <person name="Babayeva S."/>
            <person name="Izzatullayeva V."/>
            <person name="Mammadov A."/>
            <person name="Mammadov A."/>
            <person name="Sharifova S."/>
            <person name="Ojaghi J."/>
            <person name="Eynullazada K."/>
            <person name="Bayramov B."/>
            <person name="Abdulazimova A."/>
            <person name="Shahmuradov I."/>
        </authorList>
    </citation>
    <scope>NUCLEOTIDE SEQUENCE [LARGE SCALE GENOMIC DNA]</scope>
    <source>
        <strain evidence="2">cv. AG2017</strain>
        <tissue evidence="1">Leaf</tissue>
    </source>
</reference>
<gene>
    <name evidence="1" type="ORF">CRG98_025991</name>
</gene>
<dbReference type="Proteomes" id="UP000233551">
    <property type="component" value="Unassembled WGS sequence"/>
</dbReference>
<name>A0A2I0JC66_PUNGR</name>
<sequence length="123" mass="12686">MGSLKGCSGAQGKTFGRARAQTWARASVHGRGRGAGRQARALAGALDQTSAHRHADEHERRAGAVTGAGVHAGAGVWTCGAQVGARRQVCSSISGRLGAGAGVWAREQACVRLFTREHGMDPK</sequence>
<evidence type="ECO:0000313" key="2">
    <source>
        <dbReference type="Proteomes" id="UP000233551"/>
    </source>
</evidence>
<accession>A0A2I0JC66</accession>
<organism evidence="1 2">
    <name type="scientific">Punica granatum</name>
    <name type="common">Pomegranate</name>
    <dbReference type="NCBI Taxonomy" id="22663"/>
    <lineage>
        <taxon>Eukaryota</taxon>
        <taxon>Viridiplantae</taxon>
        <taxon>Streptophyta</taxon>
        <taxon>Embryophyta</taxon>
        <taxon>Tracheophyta</taxon>
        <taxon>Spermatophyta</taxon>
        <taxon>Magnoliopsida</taxon>
        <taxon>eudicotyledons</taxon>
        <taxon>Gunneridae</taxon>
        <taxon>Pentapetalae</taxon>
        <taxon>rosids</taxon>
        <taxon>malvids</taxon>
        <taxon>Myrtales</taxon>
        <taxon>Lythraceae</taxon>
        <taxon>Punica</taxon>
    </lineage>
</organism>
<protein>
    <submittedName>
        <fullName evidence="1">Uncharacterized protein</fullName>
    </submittedName>
</protein>
<keyword evidence="2" id="KW-1185">Reference proteome</keyword>
<proteinExistence type="predicted"/>
<comment type="caution">
    <text evidence="1">The sequence shown here is derived from an EMBL/GenBank/DDBJ whole genome shotgun (WGS) entry which is preliminary data.</text>
</comment>
<dbReference type="EMBL" id="PGOL01001846">
    <property type="protein sequence ID" value="PKI53623.1"/>
    <property type="molecule type" value="Genomic_DNA"/>
</dbReference>
<evidence type="ECO:0000313" key="1">
    <source>
        <dbReference type="EMBL" id="PKI53623.1"/>
    </source>
</evidence>
<dbReference type="AlphaFoldDB" id="A0A2I0JC66"/>